<dbReference type="Pfam" id="PF26116">
    <property type="entry name" value="FAM13A"/>
    <property type="match status" value="1"/>
</dbReference>
<evidence type="ECO:0000256" key="1">
    <source>
        <dbReference type="ARBA" id="ARBA00007549"/>
    </source>
</evidence>
<evidence type="ECO:0000256" key="3">
    <source>
        <dbReference type="SAM" id="MobiDB-lite"/>
    </source>
</evidence>
<feature type="compositionally biased region" description="Basic and acidic residues" evidence="3">
    <location>
        <begin position="1"/>
        <end position="22"/>
    </location>
</feature>
<keyword evidence="2" id="KW-0175">Coiled coil</keyword>
<reference evidence="5 6" key="1">
    <citation type="submission" date="2023-03" db="EMBL/GenBank/DDBJ databases">
        <title>Genome insight into feeding habits of ladybird beetles.</title>
        <authorList>
            <person name="Li H.-S."/>
            <person name="Huang Y.-H."/>
            <person name="Pang H."/>
        </authorList>
    </citation>
    <scope>NUCLEOTIDE SEQUENCE [LARGE SCALE GENOMIC DNA]</scope>
    <source>
        <strain evidence="5">SYSU_2023b</strain>
        <tissue evidence="5">Whole body</tissue>
    </source>
</reference>
<evidence type="ECO:0000256" key="2">
    <source>
        <dbReference type="SAM" id="Coils"/>
    </source>
</evidence>
<dbReference type="Gene3D" id="1.10.10.1460">
    <property type="match status" value="1"/>
</dbReference>
<dbReference type="AlphaFoldDB" id="A0AAW1UF18"/>
<dbReference type="PANTHER" id="PTHR15904:SF17">
    <property type="entry name" value="RHO-GAP DOMAIN-CONTAINING PROTEIN"/>
    <property type="match status" value="1"/>
</dbReference>
<dbReference type="InterPro" id="IPR039102">
    <property type="entry name" value="FAM13"/>
</dbReference>
<feature type="domain" description="FAM13A-like" evidence="4">
    <location>
        <begin position="505"/>
        <end position="573"/>
    </location>
</feature>
<dbReference type="PANTHER" id="PTHR15904">
    <property type="entry name" value="FAM13"/>
    <property type="match status" value="1"/>
</dbReference>
<name>A0AAW1UF18_9CUCU</name>
<comment type="similarity">
    <text evidence="1">Belongs to the FAM13 family.</text>
</comment>
<evidence type="ECO:0000259" key="4">
    <source>
        <dbReference type="Pfam" id="PF26116"/>
    </source>
</evidence>
<accession>A0AAW1UF18</accession>
<protein>
    <recommendedName>
        <fullName evidence="4">FAM13A-like domain-containing protein</fullName>
    </recommendedName>
</protein>
<dbReference type="EMBL" id="JARQZJ010000048">
    <property type="protein sequence ID" value="KAK9878446.1"/>
    <property type="molecule type" value="Genomic_DNA"/>
</dbReference>
<evidence type="ECO:0000313" key="6">
    <source>
        <dbReference type="Proteomes" id="UP001431783"/>
    </source>
</evidence>
<organism evidence="5 6">
    <name type="scientific">Henosepilachna vigintioctopunctata</name>
    <dbReference type="NCBI Taxonomy" id="420089"/>
    <lineage>
        <taxon>Eukaryota</taxon>
        <taxon>Metazoa</taxon>
        <taxon>Ecdysozoa</taxon>
        <taxon>Arthropoda</taxon>
        <taxon>Hexapoda</taxon>
        <taxon>Insecta</taxon>
        <taxon>Pterygota</taxon>
        <taxon>Neoptera</taxon>
        <taxon>Endopterygota</taxon>
        <taxon>Coleoptera</taxon>
        <taxon>Polyphaga</taxon>
        <taxon>Cucujiformia</taxon>
        <taxon>Coccinelloidea</taxon>
        <taxon>Coccinellidae</taxon>
        <taxon>Epilachninae</taxon>
        <taxon>Epilachnini</taxon>
        <taxon>Henosepilachna</taxon>
    </lineage>
</organism>
<keyword evidence="6" id="KW-1185">Reference proteome</keyword>
<comment type="caution">
    <text evidence="5">The sequence shown here is derived from an EMBL/GenBank/DDBJ whole genome shotgun (WGS) entry which is preliminary data.</text>
</comment>
<evidence type="ECO:0000313" key="5">
    <source>
        <dbReference type="EMBL" id="KAK9878446.1"/>
    </source>
</evidence>
<feature type="coiled-coil region" evidence="2">
    <location>
        <begin position="505"/>
        <end position="532"/>
    </location>
</feature>
<feature type="compositionally biased region" description="Basic and acidic residues" evidence="3">
    <location>
        <begin position="73"/>
        <end position="103"/>
    </location>
</feature>
<dbReference type="Proteomes" id="UP001431783">
    <property type="component" value="Unassembled WGS sequence"/>
</dbReference>
<feature type="region of interest" description="Disordered" evidence="3">
    <location>
        <begin position="73"/>
        <end position="135"/>
    </location>
</feature>
<proteinExistence type="inferred from homology"/>
<gene>
    <name evidence="5" type="ORF">WA026_022086</name>
</gene>
<sequence>MKGPVKKEDVKKDVSVKKETKDKKLKAKGILLHSWLNKNDQITSAEEAKAACKTRKRKERQESISSICQERKVIRSNSEERPHSRRHLEKENIRRVSSSEDLHFQNVKNKKKNSSRENLDVSENNVSEECEHEKRRSHERFAKPLTLKCKKTYPKKPKGKSFHKAKCKLDEKYSHHETIDIEIHLQDSKIRRDRSPSPLRTVSPSSFDLSTLHQQVDDSEPLPSCSNRIDNDTVPSLSIVPNRLLSSPRNSIIATHCIYLDPDASYNNVRKTLNPVEQRQVKVGKQLNAVKKKIKRYENDFFVKHGCKPSHFDKINDSSIKKFYMDFTKLKKEYKLLQESGIKYALNSARNSEEFSEMEGSYKMSLKEIIAEIELKLQVKRESSKRSDLIEDMTPDQLLEEKVAVQKALLHLENRYGRPIGKEDRDCVRPLYDRYRNLKRMVCKASMGPPTLNDLETIHEDETIHFVIDATKSTETPTEKTSTLGTVTDSDTDVSLNENLHFMNQTELRQQLNAATEEKKVLKRAIKEYEFSVQQKTGKMVQKEDKLQIDQLYKNYKSVKSKLRLLDALIAKQN</sequence>
<feature type="region of interest" description="Disordered" evidence="3">
    <location>
        <begin position="1"/>
        <end position="23"/>
    </location>
</feature>
<dbReference type="InterPro" id="IPR059029">
    <property type="entry name" value="FAM13A_dom"/>
</dbReference>